<accession>A0A0D6JEU5</accession>
<evidence type="ECO:0000313" key="2">
    <source>
        <dbReference type="EMBL" id="CPR18191.1"/>
    </source>
</evidence>
<evidence type="ECO:0000256" key="1">
    <source>
        <dbReference type="SAM" id="MobiDB-lite"/>
    </source>
</evidence>
<evidence type="ECO:0000313" key="3">
    <source>
        <dbReference type="Proteomes" id="UP000033187"/>
    </source>
</evidence>
<protein>
    <submittedName>
        <fullName evidence="2">Uncharacterized protein</fullName>
    </submittedName>
</protein>
<dbReference type="KEGG" id="fil:BN1229_v1_1597"/>
<dbReference type="AlphaFoldDB" id="A0A0D6JEU5"/>
<sequence>MLAATLPASYSGTQKRGGTGRLQARHVSGDKGRRPRAKSMNRMDPGLQTTGPDCCLASSLGAFDLQVA</sequence>
<dbReference type="EMBL" id="LN829119">
    <property type="protein sequence ID" value="CPR18191.1"/>
    <property type="molecule type" value="Genomic_DNA"/>
</dbReference>
<organism evidence="2 3">
    <name type="scientific">Candidatus Filomicrobium marinum</name>
    <dbReference type="NCBI Taxonomy" id="1608628"/>
    <lineage>
        <taxon>Bacteria</taxon>
        <taxon>Pseudomonadati</taxon>
        <taxon>Pseudomonadota</taxon>
        <taxon>Alphaproteobacteria</taxon>
        <taxon>Hyphomicrobiales</taxon>
        <taxon>Hyphomicrobiaceae</taxon>
        <taxon>Filomicrobium</taxon>
    </lineage>
</organism>
<dbReference type="KEGG" id="fiy:BN1229_v1_1598"/>
<reference evidence="3" key="1">
    <citation type="submission" date="2015-02" db="EMBL/GenBank/DDBJ databases">
        <authorList>
            <person name="Chooi Y.-H."/>
        </authorList>
    </citation>
    <scope>NUCLEOTIDE SEQUENCE [LARGE SCALE GENOMIC DNA]</scope>
    <source>
        <strain evidence="3">strain Y</strain>
    </source>
</reference>
<name>A0A0D6JEU5_9HYPH</name>
<proteinExistence type="predicted"/>
<feature type="region of interest" description="Disordered" evidence="1">
    <location>
        <begin position="1"/>
        <end position="50"/>
    </location>
</feature>
<gene>
    <name evidence="2" type="ORF">YBN1229_v1_1598</name>
</gene>
<keyword evidence="3" id="KW-1185">Reference proteome</keyword>
<dbReference type="Proteomes" id="UP000033187">
    <property type="component" value="Chromosome 1"/>
</dbReference>